<dbReference type="GO" id="GO:0030695">
    <property type="term" value="F:GTPase regulator activity"/>
    <property type="evidence" value="ECO:0007669"/>
    <property type="project" value="TreeGrafter"/>
</dbReference>
<dbReference type="InterPro" id="IPR008812">
    <property type="entry name" value="Ran_GTP-bd-rel"/>
</dbReference>
<accession>A0A0B1PA54</accession>
<dbReference type="GO" id="GO:0005634">
    <property type="term" value="C:nucleus"/>
    <property type="evidence" value="ECO:0007669"/>
    <property type="project" value="TreeGrafter"/>
</dbReference>
<evidence type="ECO:0000313" key="3">
    <source>
        <dbReference type="Proteomes" id="UP000030854"/>
    </source>
</evidence>
<feature type="compositionally biased region" description="Basic and acidic residues" evidence="1">
    <location>
        <begin position="677"/>
        <end position="690"/>
    </location>
</feature>
<protein>
    <recommendedName>
        <fullName evidence="4">Ran-specific GTPase-activating protein 30</fullName>
    </recommendedName>
</protein>
<feature type="compositionally biased region" description="Low complexity" evidence="1">
    <location>
        <begin position="470"/>
        <end position="479"/>
    </location>
</feature>
<feature type="compositionally biased region" description="Polar residues" evidence="1">
    <location>
        <begin position="496"/>
        <end position="516"/>
    </location>
</feature>
<keyword evidence="3" id="KW-1185">Reference proteome</keyword>
<dbReference type="EMBL" id="JNVN01000509">
    <property type="protein sequence ID" value="KHJ35138.1"/>
    <property type="molecule type" value="Genomic_DNA"/>
</dbReference>
<feature type="region of interest" description="Disordered" evidence="1">
    <location>
        <begin position="492"/>
        <end position="523"/>
    </location>
</feature>
<feature type="region of interest" description="Disordered" evidence="1">
    <location>
        <begin position="451"/>
        <end position="479"/>
    </location>
</feature>
<name>A0A0B1PA54_UNCNE</name>
<evidence type="ECO:0000313" key="2">
    <source>
        <dbReference type="EMBL" id="KHJ35138.1"/>
    </source>
</evidence>
<gene>
    <name evidence="2" type="ORF">EV44_g1589</name>
</gene>
<dbReference type="Pfam" id="PF05508">
    <property type="entry name" value="Ran-binding"/>
    <property type="match status" value="1"/>
</dbReference>
<dbReference type="HOGENOM" id="CLU_014536_1_0_1"/>
<comment type="caution">
    <text evidence="2">The sequence shown here is derived from an EMBL/GenBank/DDBJ whole genome shotgun (WGS) entry which is preliminary data.</text>
</comment>
<dbReference type="OrthoDB" id="512915at2759"/>
<feature type="region of interest" description="Disordered" evidence="1">
    <location>
        <begin position="652"/>
        <end position="690"/>
    </location>
</feature>
<proteinExistence type="predicted"/>
<feature type="region of interest" description="Disordered" evidence="1">
    <location>
        <begin position="574"/>
        <end position="640"/>
    </location>
</feature>
<dbReference type="OMA" id="WDPYNES"/>
<dbReference type="AlphaFoldDB" id="A0A0B1PA54"/>
<dbReference type="PANTHER" id="PTHR31010">
    <property type="entry name" value="RAN-SPECIFIC GTPASE-ACTIVATING PROTEIN 30-RELATED"/>
    <property type="match status" value="1"/>
</dbReference>
<dbReference type="GO" id="GO:0005737">
    <property type="term" value="C:cytoplasm"/>
    <property type="evidence" value="ECO:0007669"/>
    <property type="project" value="TreeGrafter"/>
</dbReference>
<dbReference type="PANTHER" id="PTHR31010:SF2">
    <property type="entry name" value="RAN-SPECIFIC GTPASE-ACTIVATING PROTEIN 30"/>
    <property type="match status" value="1"/>
</dbReference>
<evidence type="ECO:0000256" key="1">
    <source>
        <dbReference type="SAM" id="MobiDB-lite"/>
    </source>
</evidence>
<evidence type="ECO:0008006" key="4">
    <source>
        <dbReference type="Google" id="ProtNLM"/>
    </source>
</evidence>
<reference evidence="2 3" key="1">
    <citation type="journal article" date="2014" name="BMC Genomics">
        <title>Adaptive genomic structural variation in the grape powdery mildew pathogen, Erysiphe necator.</title>
        <authorList>
            <person name="Jones L."/>
            <person name="Riaz S."/>
            <person name="Morales-Cruz A."/>
            <person name="Amrine K.C."/>
            <person name="McGuire B."/>
            <person name="Gubler W.D."/>
            <person name="Walker M.A."/>
            <person name="Cantu D."/>
        </authorList>
    </citation>
    <scope>NUCLEOTIDE SEQUENCE [LARGE SCALE GENOMIC DNA]</scope>
    <source>
        <strain evidence="3">c</strain>
    </source>
</reference>
<sequence>MLVMEDFLAKVTQHAMNYAIRSGIGITASFAISQTSRLLRTVSDQTDYRELYTLQERLDSKIRIISPAIDLIELISARGNTTLESAVALTRALRWDIQSLGVRLEKAANAEEKSRNKNDRTSFLLVHKNEVEQIVNDIKRLILRIEDAVPLINLAITTSGVNLSTTLPPSVSPSRLLQASTFLTAGDSQYFISPGSHIQIGPTFTLTLYMLFAGHLHPLNYDEDGIRETTWKEVIHKAKVKLMRSSISGLEDDKLKQKGSDEFQAIPFLDPNAKNPESSPVNEYRLQNEYSYYLEIIEDLEDDRVHSQEDGESQPGPFGGVNLAGIREYFPIYQIGKIFYADTGKILNIGSMEEANRPVLLLKRDINAKPPRRMMDESEIHHEWHEDPEEKNIEIEEEPEIQEDANSQIRRESMGTPLGGNDELSPVYNSAWHLPAGLDPEWLAFEVYSENDQVDTEDERECNSSHSSEESNSSTETLTSTDLIEEISCLKITPDPSRSSSPLNQISPVKASSNPEMPSIVDQSPFGPIRSSLSLLEMLIRLTSLQQFQQASHLSIPDEILSFFLEESSTTGAGINDEERKRTRRDARRKVGFDPYDESPINRHGEEYQMNYSGRRNYHMESSPRSNGKRNSRFSQSQDRLNSPELWLLRNRSLNSSSTRNTPEYLPSSPLSYRSQKNKESPQERLHKKD</sequence>
<dbReference type="Proteomes" id="UP000030854">
    <property type="component" value="Unassembled WGS sequence"/>
</dbReference>
<feature type="compositionally biased region" description="Low complexity" evidence="1">
    <location>
        <begin position="652"/>
        <end position="662"/>
    </location>
</feature>
<organism evidence="2 3">
    <name type="scientific">Uncinula necator</name>
    <name type="common">Grape powdery mildew</name>
    <dbReference type="NCBI Taxonomy" id="52586"/>
    <lineage>
        <taxon>Eukaryota</taxon>
        <taxon>Fungi</taxon>
        <taxon>Dikarya</taxon>
        <taxon>Ascomycota</taxon>
        <taxon>Pezizomycotina</taxon>
        <taxon>Leotiomycetes</taxon>
        <taxon>Erysiphales</taxon>
        <taxon>Erysiphaceae</taxon>
        <taxon>Erysiphe</taxon>
    </lineage>
</organism>